<protein>
    <submittedName>
        <fullName evidence="2">Uncharacterized protein</fullName>
    </submittedName>
</protein>
<accession>A0AA40ETX5</accession>
<evidence type="ECO:0000313" key="2">
    <source>
        <dbReference type="EMBL" id="KAK0745371.1"/>
    </source>
</evidence>
<organism evidence="2 3">
    <name type="scientific">Apiosordaria backusii</name>
    <dbReference type="NCBI Taxonomy" id="314023"/>
    <lineage>
        <taxon>Eukaryota</taxon>
        <taxon>Fungi</taxon>
        <taxon>Dikarya</taxon>
        <taxon>Ascomycota</taxon>
        <taxon>Pezizomycotina</taxon>
        <taxon>Sordariomycetes</taxon>
        <taxon>Sordariomycetidae</taxon>
        <taxon>Sordariales</taxon>
        <taxon>Lasiosphaeriaceae</taxon>
        <taxon>Apiosordaria</taxon>
    </lineage>
</organism>
<gene>
    <name evidence="2" type="ORF">B0T21DRAFT_101923</name>
</gene>
<keyword evidence="3" id="KW-1185">Reference proteome</keyword>
<feature type="compositionally biased region" description="Basic and acidic residues" evidence="1">
    <location>
        <begin position="45"/>
        <end position="83"/>
    </location>
</feature>
<evidence type="ECO:0000256" key="1">
    <source>
        <dbReference type="SAM" id="MobiDB-lite"/>
    </source>
</evidence>
<sequence length="96" mass="11059">MRWMMREFGQPASTWTTIITMSMGWPCQRLDIVSITKIRKTQGLETDKGKRISSERPTTTDHEMENDPVDMDHWEGSDWDGSRGQRSIGAADNLEE</sequence>
<name>A0AA40ETX5_9PEZI</name>
<proteinExistence type="predicted"/>
<dbReference type="EMBL" id="JAUKTV010000002">
    <property type="protein sequence ID" value="KAK0745371.1"/>
    <property type="molecule type" value="Genomic_DNA"/>
</dbReference>
<reference evidence="2" key="1">
    <citation type="submission" date="2023-06" db="EMBL/GenBank/DDBJ databases">
        <title>Genome-scale phylogeny and comparative genomics of the fungal order Sordariales.</title>
        <authorList>
            <consortium name="Lawrence Berkeley National Laboratory"/>
            <person name="Hensen N."/>
            <person name="Bonometti L."/>
            <person name="Westerberg I."/>
            <person name="Brannstrom I.O."/>
            <person name="Guillou S."/>
            <person name="Cros-Aarteil S."/>
            <person name="Calhoun S."/>
            <person name="Haridas S."/>
            <person name="Kuo A."/>
            <person name="Mondo S."/>
            <person name="Pangilinan J."/>
            <person name="Riley R."/>
            <person name="Labutti K."/>
            <person name="Andreopoulos B."/>
            <person name="Lipzen A."/>
            <person name="Chen C."/>
            <person name="Yanf M."/>
            <person name="Daum C."/>
            <person name="Ng V."/>
            <person name="Clum A."/>
            <person name="Steindorff A."/>
            <person name="Ohm R."/>
            <person name="Martin F."/>
            <person name="Silar P."/>
            <person name="Natvig D."/>
            <person name="Lalanne C."/>
            <person name="Gautier V."/>
            <person name="Ament-Velasquez S.L."/>
            <person name="Kruys A."/>
            <person name="Hutchinson M.I."/>
            <person name="Powell A.J."/>
            <person name="Barry K."/>
            <person name="Miller A.N."/>
            <person name="Grigoriev I.V."/>
            <person name="Debuchy R."/>
            <person name="Gladieux P."/>
            <person name="Thoren M.H."/>
            <person name="Johannesson H."/>
        </authorList>
    </citation>
    <scope>NUCLEOTIDE SEQUENCE</scope>
    <source>
        <strain evidence="2">CBS 540.89</strain>
    </source>
</reference>
<dbReference type="AlphaFoldDB" id="A0AA40ETX5"/>
<evidence type="ECO:0000313" key="3">
    <source>
        <dbReference type="Proteomes" id="UP001172159"/>
    </source>
</evidence>
<dbReference type="Proteomes" id="UP001172159">
    <property type="component" value="Unassembled WGS sequence"/>
</dbReference>
<feature type="region of interest" description="Disordered" evidence="1">
    <location>
        <begin position="42"/>
        <end position="96"/>
    </location>
</feature>
<comment type="caution">
    <text evidence="2">The sequence shown here is derived from an EMBL/GenBank/DDBJ whole genome shotgun (WGS) entry which is preliminary data.</text>
</comment>